<name>A0A0K8P4R1_PISS1</name>
<reference evidence="3" key="1">
    <citation type="submission" date="2015-07" db="EMBL/GenBank/DDBJ databases">
        <title>Discovery of a poly(ethylene terephthalate assimilation.</title>
        <authorList>
            <person name="Yoshida S."/>
            <person name="Hiraga K."/>
            <person name="Takehana T."/>
            <person name="Taniguchi I."/>
            <person name="Yamaji H."/>
            <person name="Maeda Y."/>
            <person name="Toyohara K."/>
            <person name="Miyamoto K."/>
            <person name="Kimura Y."/>
            <person name="Oda K."/>
        </authorList>
    </citation>
    <scope>NUCLEOTIDE SEQUENCE [LARGE SCALE GENOMIC DNA]</scope>
    <source>
        <strain evidence="3">NBRC 110686 / TISTR 2288 / 201-F6</strain>
    </source>
</reference>
<evidence type="ECO:0000313" key="3">
    <source>
        <dbReference type="Proteomes" id="UP000037660"/>
    </source>
</evidence>
<evidence type="ECO:0000256" key="1">
    <source>
        <dbReference type="SAM" id="MobiDB-lite"/>
    </source>
</evidence>
<keyword evidence="3" id="KW-1185">Reference proteome</keyword>
<feature type="compositionally biased region" description="Low complexity" evidence="1">
    <location>
        <begin position="21"/>
        <end position="40"/>
    </location>
</feature>
<accession>A0A0K8P4R1</accession>
<proteinExistence type="predicted"/>
<comment type="caution">
    <text evidence="2">The sequence shown here is derived from an EMBL/GenBank/DDBJ whole genome shotgun (WGS) entry which is preliminary data.</text>
</comment>
<dbReference type="STRING" id="1547922.ISF6_3374"/>
<protein>
    <submittedName>
        <fullName evidence="2">Uncharacterized protein</fullName>
    </submittedName>
</protein>
<evidence type="ECO:0000313" key="2">
    <source>
        <dbReference type="EMBL" id="GAP37519.1"/>
    </source>
</evidence>
<gene>
    <name evidence="2" type="ORF">ISF6_3374</name>
</gene>
<organism evidence="2 3">
    <name type="scientific">Piscinibacter sakaiensis</name>
    <name type="common">Ideonella sakaiensis</name>
    <dbReference type="NCBI Taxonomy" id="1547922"/>
    <lineage>
        <taxon>Bacteria</taxon>
        <taxon>Pseudomonadati</taxon>
        <taxon>Pseudomonadota</taxon>
        <taxon>Betaproteobacteria</taxon>
        <taxon>Burkholderiales</taxon>
        <taxon>Sphaerotilaceae</taxon>
        <taxon>Piscinibacter</taxon>
    </lineage>
</organism>
<dbReference type="Proteomes" id="UP000037660">
    <property type="component" value="Unassembled WGS sequence"/>
</dbReference>
<dbReference type="EMBL" id="BBYR01000048">
    <property type="protein sequence ID" value="GAP37519.1"/>
    <property type="molecule type" value="Genomic_DNA"/>
</dbReference>
<feature type="region of interest" description="Disordered" evidence="1">
    <location>
        <begin position="1"/>
        <end position="47"/>
    </location>
</feature>
<dbReference type="AlphaFoldDB" id="A0A0K8P4R1"/>
<sequence>MAGNGGRHGQREGPAARPAYGPRCSPSRGRGAPRGPTGTRHSAIESP</sequence>
<reference evidence="2 3" key="2">
    <citation type="journal article" date="2016" name="Science">
        <title>A bacterium that degrades and assimilates poly(ethylene terephthalate).</title>
        <authorList>
            <person name="Yoshida S."/>
            <person name="Hiraga K."/>
            <person name="Takehana T."/>
            <person name="Taniguchi I."/>
            <person name="Yamaji H."/>
            <person name="Maeda Y."/>
            <person name="Toyohara K."/>
            <person name="Miyamoto K."/>
            <person name="Kimura Y."/>
            <person name="Oda K."/>
        </authorList>
    </citation>
    <scope>NUCLEOTIDE SEQUENCE [LARGE SCALE GENOMIC DNA]</scope>
    <source>
        <strain evidence="3">NBRC 110686 / TISTR 2288 / 201-F6</strain>
    </source>
</reference>